<evidence type="ECO:0000313" key="1">
    <source>
        <dbReference type="EMBL" id="MEE3719173.1"/>
    </source>
</evidence>
<protein>
    <recommendedName>
        <fullName evidence="3">DUF2281 domain-containing protein</fullName>
    </recommendedName>
</protein>
<name>A0AAW9Q8B1_9CYAN</name>
<dbReference type="AlphaFoldDB" id="A0AAW9Q8B1"/>
<evidence type="ECO:0000313" key="2">
    <source>
        <dbReference type="Proteomes" id="UP001333818"/>
    </source>
</evidence>
<sequence>MTLHELQKQVLQLPASDRWQLVQTLLESLKQEANPRLKRGNLSRLRGIAKISVAADNTDPKDDYATYLTKKYQ</sequence>
<keyword evidence="2" id="KW-1185">Reference proteome</keyword>
<dbReference type="RefSeq" id="WP_330485609.1">
    <property type="nucleotide sequence ID" value="NZ_JAZBJZ010000116.1"/>
</dbReference>
<organism evidence="1 2">
    <name type="scientific">Tumidithrix elongata BACA0141</name>
    <dbReference type="NCBI Taxonomy" id="2716417"/>
    <lineage>
        <taxon>Bacteria</taxon>
        <taxon>Bacillati</taxon>
        <taxon>Cyanobacteriota</taxon>
        <taxon>Cyanophyceae</taxon>
        <taxon>Pseudanabaenales</taxon>
        <taxon>Pseudanabaenaceae</taxon>
        <taxon>Tumidithrix</taxon>
        <taxon>Tumidithrix elongata</taxon>
    </lineage>
</organism>
<dbReference type="Proteomes" id="UP001333818">
    <property type="component" value="Unassembled WGS sequence"/>
</dbReference>
<gene>
    <name evidence="1" type="ORF">V2H45_20720</name>
</gene>
<reference evidence="1" key="1">
    <citation type="submission" date="2024-01" db="EMBL/GenBank/DDBJ databases">
        <title>Bank of Algae and Cyanobacteria of the Azores (BACA) strain genomes.</title>
        <authorList>
            <person name="Luz R."/>
            <person name="Cordeiro R."/>
            <person name="Fonseca A."/>
            <person name="Goncalves V."/>
        </authorList>
    </citation>
    <scope>NUCLEOTIDE SEQUENCE</scope>
    <source>
        <strain evidence="1">BACA0141</strain>
    </source>
</reference>
<dbReference type="EMBL" id="JAZBJZ010000116">
    <property type="protein sequence ID" value="MEE3719173.1"/>
    <property type="molecule type" value="Genomic_DNA"/>
</dbReference>
<evidence type="ECO:0008006" key="3">
    <source>
        <dbReference type="Google" id="ProtNLM"/>
    </source>
</evidence>
<proteinExistence type="predicted"/>
<comment type="caution">
    <text evidence="1">The sequence shown here is derived from an EMBL/GenBank/DDBJ whole genome shotgun (WGS) entry which is preliminary data.</text>
</comment>
<accession>A0AAW9Q8B1</accession>